<dbReference type="GO" id="GO:0009904">
    <property type="term" value="P:chloroplast accumulation movement"/>
    <property type="evidence" value="ECO:0007669"/>
    <property type="project" value="TreeGrafter"/>
</dbReference>
<evidence type="ECO:0000313" key="5">
    <source>
        <dbReference type="EMBL" id="JAU04089.1"/>
    </source>
</evidence>
<proteinExistence type="inferred from homology"/>
<dbReference type="EMBL" id="GEVI01028231">
    <property type="protein sequence ID" value="JAU04089.1"/>
    <property type="molecule type" value="Transcribed_RNA"/>
</dbReference>
<dbReference type="GO" id="GO:0005829">
    <property type="term" value="C:cytosol"/>
    <property type="evidence" value="ECO:0007669"/>
    <property type="project" value="TreeGrafter"/>
</dbReference>
<evidence type="ECO:0000256" key="3">
    <source>
        <dbReference type="SAM" id="Coils"/>
    </source>
</evidence>
<feature type="region of interest" description="Disordered" evidence="4">
    <location>
        <begin position="342"/>
        <end position="368"/>
    </location>
</feature>
<protein>
    <submittedName>
        <fullName evidence="5">WEB family protein</fullName>
    </submittedName>
</protein>
<reference evidence="5" key="1">
    <citation type="submission" date="2016-07" db="EMBL/GenBank/DDBJ databases">
        <title>De novo transcriptome assembly of four accessions of the metal hyperaccumulator plant Noccaea caerulescens.</title>
        <authorList>
            <person name="Blande D."/>
            <person name="Halimaa P."/>
            <person name="Tervahauta A.I."/>
            <person name="Aarts M.G."/>
            <person name="Karenlampi S.O."/>
        </authorList>
    </citation>
    <scope>NUCLEOTIDE SEQUENCE</scope>
</reference>
<gene>
    <name evidence="5" type="ORF">GA_TR98_c0_g1_i1_g.252</name>
</gene>
<organism evidence="5">
    <name type="scientific">Noccaea caerulescens</name>
    <name type="common">Alpine penny-cress</name>
    <name type="synonym">Thlaspi caerulescens</name>
    <dbReference type="NCBI Taxonomy" id="107243"/>
    <lineage>
        <taxon>Eukaryota</taxon>
        <taxon>Viridiplantae</taxon>
        <taxon>Streptophyta</taxon>
        <taxon>Embryophyta</taxon>
        <taxon>Tracheophyta</taxon>
        <taxon>Spermatophyta</taxon>
        <taxon>Magnoliopsida</taxon>
        <taxon>eudicotyledons</taxon>
        <taxon>Gunneridae</taxon>
        <taxon>Pentapetalae</taxon>
        <taxon>rosids</taxon>
        <taxon>malvids</taxon>
        <taxon>Brassicales</taxon>
        <taxon>Brassicaceae</taxon>
        <taxon>Coluteocarpeae</taxon>
        <taxon>Noccaea</taxon>
    </lineage>
</organism>
<accession>A0A1J3C832</accession>
<evidence type="ECO:0000256" key="1">
    <source>
        <dbReference type="ARBA" id="ARBA00005485"/>
    </source>
</evidence>
<feature type="coiled-coil region" evidence="3">
    <location>
        <begin position="282"/>
        <end position="316"/>
    </location>
</feature>
<keyword evidence="2 3" id="KW-0175">Coiled coil</keyword>
<evidence type="ECO:0000256" key="2">
    <source>
        <dbReference type="ARBA" id="ARBA00023054"/>
    </source>
</evidence>
<feature type="coiled-coil region" evidence="3">
    <location>
        <begin position="165"/>
        <end position="230"/>
    </location>
</feature>
<dbReference type="PANTHER" id="PTHR32054:SF50">
    <property type="entry name" value="WEB FAMILY PROTEIN"/>
    <property type="match status" value="1"/>
</dbReference>
<feature type="coiled-coil region" evidence="3">
    <location>
        <begin position="40"/>
        <end position="81"/>
    </location>
</feature>
<comment type="similarity">
    <text evidence="1">Belongs to the WEB family.</text>
</comment>
<name>A0A1J3C832_NOCCA</name>
<dbReference type="GO" id="GO:0009903">
    <property type="term" value="P:chloroplast avoidance movement"/>
    <property type="evidence" value="ECO:0007669"/>
    <property type="project" value="TreeGrafter"/>
</dbReference>
<dbReference type="PANTHER" id="PTHR32054">
    <property type="entry name" value="HEAVY CHAIN, PUTATIVE, EXPRESSED-RELATED-RELATED"/>
    <property type="match status" value="1"/>
</dbReference>
<dbReference type="AlphaFoldDB" id="A0A1J3C832"/>
<evidence type="ECO:0000256" key="4">
    <source>
        <dbReference type="SAM" id="MobiDB-lite"/>
    </source>
</evidence>
<sequence length="368" mass="41028">MGTFHSVKDAVKLFNAGFSGGGHLNQRQEQIGVLVEETNISFWKKEVNKLKEKINNAEAAKIEALLELEEATKTVELLNHELIIRQNMNIDDKSLDLSTSVRAVASELGLAKQYETELGIRQNMRNAEKGLDLTSNARVVTSELGVAKESLHRVAEEESELCVLMESLKLELQNVKKEHSQLKGIEQRQRDQAVEELNKETQVAKNELLLLEEELKIALLEAQEAKASEEHARQRLNVAETLVLQSDVRLAERKETGAAELSEVKETGATELSETEALRACRDETLKKLAMSEREIEDIKAATQEALKKAEMAEEATVVVDAELKRRRKAASRVLAESKMCAKSLPSSKEVHKPKPRSASKDGCLVKC</sequence>